<feature type="compositionally biased region" description="Acidic residues" evidence="1">
    <location>
        <begin position="59"/>
        <end position="89"/>
    </location>
</feature>
<dbReference type="RefSeq" id="WP_173200651.1">
    <property type="nucleotide sequence ID" value="NZ_JABFCX010000003.1"/>
</dbReference>
<proteinExistence type="predicted"/>
<reference evidence="2 3" key="1">
    <citation type="submission" date="2020-05" db="EMBL/GenBank/DDBJ databases">
        <title>Parvularcula mediterraneae sp. nov., isolated from polypropylene straw from shallow seawater of the seashore of Laganas in Zakynthos island, Greece.</title>
        <authorList>
            <person name="Szabo I."/>
            <person name="Al-Omari J."/>
            <person name="Rado J."/>
            <person name="Szerdahelyi G.S."/>
        </authorList>
    </citation>
    <scope>NUCLEOTIDE SEQUENCE [LARGE SCALE GENOMIC DNA]</scope>
    <source>
        <strain evidence="2 3">ZS-1/3</strain>
    </source>
</reference>
<evidence type="ECO:0000256" key="1">
    <source>
        <dbReference type="SAM" id="MobiDB-lite"/>
    </source>
</evidence>
<accession>A0A7Y3W6G9</accession>
<dbReference type="Proteomes" id="UP000536835">
    <property type="component" value="Unassembled WGS sequence"/>
</dbReference>
<gene>
    <name evidence="2" type="ORF">HK107_13455</name>
</gene>
<protein>
    <submittedName>
        <fullName evidence="2">Uncharacterized protein</fullName>
    </submittedName>
</protein>
<evidence type="ECO:0000313" key="2">
    <source>
        <dbReference type="EMBL" id="NNU17332.1"/>
    </source>
</evidence>
<feature type="region of interest" description="Disordered" evidence="1">
    <location>
        <begin position="52"/>
        <end position="91"/>
    </location>
</feature>
<keyword evidence="3" id="KW-1185">Reference proteome</keyword>
<evidence type="ECO:0000313" key="3">
    <source>
        <dbReference type="Proteomes" id="UP000536835"/>
    </source>
</evidence>
<dbReference type="AlphaFoldDB" id="A0A7Y3W6G9"/>
<sequence length="231" mass="25435">MIALLLLTTADPVLARLQEAPYTEGPRCPFTVDMVFASGEENESTRLLIDPADGKAVVIDEDGNPVEGPEGDEQSTEEPEPRDEGEDDGQSVSMGAIKYEELRSLFALPFERTGEADGLVTFTLNDLPNGTVELAEKDLSNRSQIELTVAEGGDMPYLAAYRETLLKPVRMKVVARIKAYEREASFELFEGAPRTVSEAMKASISIMGKPQEMAFNMTYDYPDCPEEEVAR</sequence>
<comment type="caution">
    <text evidence="2">The sequence shown here is derived from an EMBL/GenBank/DDBJ whole genome shotgun (WGS) entry which is preliminary data.</text>
</comment>
<name>A0A7Y3W6G9_9PROT</name>
<dbReference type="EMBL" id="JABFCX010000003">
    <property type="protein sequence ID" value="NNU17332.1"/>
    <property type="molecule type" value="Genomic_DNA"/>
</dbReference>
<organism evidence="2 3">
    <name type="scientific">Parvularcula mediterranea</name>
    <dbReference type="NCBI Taxonomy" id="2732508"/>
    <lineage>
        <taxon>Bacteria</taxon>
        <taxon>Pseudomonadati</taxon>
        <taxon>Pseudomonadota</taxon>
        <taxon>Alphaproteobacteria</taxon>
        <taxon>Parvularculales</taxon>
        <taxon>Parvularculaceae</taxon>
        <taxon>Parvularcula</taxon>
    </lineage>
</organism>